<dbReference type="InterPro" id="IPR005225">
    <property type="entry name" value="Small_GTP-bd"/>
</dbReference>
<evidence type="ECO:0000256" key="13">
    <source>
        <dbReference type="ARBA" id="ARBA00023289"/>
    </source>
</evidence>
<dbReference type="InterPro" id="IPR050305">
    <property type="entry name" value="Small_GTPase_Rab"/>
</dbReference>
<evidence type="ECO:0000256" key="1">
    <source>
        <dbReference type="ARBA" id="ARBA00001946"/>
    </source>
</evidence>
<evidence type="ECO:0000313" key="17">
    <source>
        <dbReference type="Ensembl" id="ENSFCTP00005011164.1"/>
    </source>
</evidence>
<keyword evidence="8" id="KW-0378">Hydrolase</keyword>
<dbReference type="Pfam" id="PF07525">
    <property type="entry name" value="SOCS_box"/>
    <property type="match status" value="1"/>
</dbReference>
<dbReference type="InterPro" id="IPR036036">
    <property type="entry name" value="SOCS_box-like_dom_sf"/>
</dbReference>
<dbReference type="Ensembl" id="ENSFCTT00005016342.1">
    <property type="protein sequence ID" value="ENSFCTP00005011164.1"/>
    <property type="gene ID" value="ENSFCTG00005005842.1"/>
</dbReference>
<comment type="subcellular location">
    <subcellularLocation>
        <location evidence="2">Membrane</location>
        <topology evidence="2">Lipid-anchor</topology>
    </subcellularLocation>
</comment>
<dbReference type="CDD" id="cd03742">
    <property type="entry name" value="SOCS_Rab40"/>
    <property type="match status" value="1"/>
</dbReference>
<keyword evidence="6" id="KW-0479">Metal-binding</keyword>
<feature type="compositionally biased region" description="Polar residues" evidence="15">
    <location>
        <begin position="303"/>
        <end position="314"/>
    </location>
</feature>
<evidence type="ECO:0000256" key="10">
    <source>
        <dbReference type="ARBA" id="ARBA00023134"/>
    </source>
</evidence>
<dbReference type="InterPro" id="IPR001806">
    <property type="entry name" value="Small_GTPase"/>
</dbReference>
<comment type="cofactor">
    <cofactor evidence="1">
        <name>Mg(2+)</name>
        <dbReference type="ChEBI" id="CHEBI:18420"/>
    </cofactor>
</comment>
<feature type="region of interest" description="Disordered" evidence="15">
    <location>
        <begin position="278"/>
        <end position="314"/>
    </location>
</feature>
<reference evidence="17" key="2">
    <citation type="submission" date="2025-08" db="UniProtKB">
        <authorList>
            <consortium name="Ensembl"/>
        </authorList>
    </citation>
    <scope>IDENTIFICATION</scope>
    <source>
        <strain evidence="17">breed Abyssinian</strain>
    </source>
</reference>
<evidence type="ECO:0000256" key="12">
    <source>
        <dbReference type="ARBA" id="ARBA00023288"/>
    </source>
</evidence>
<dbReference type="NCBIfam" id="TIGR00231">
    <property type="entry name" value="small_GTP"/>
    <property type="match status" value="1"/>
</dbReference>
<evidence type="ECO:0000256" key="8">
    <source>
        <dbReference type="ARBA" id="ARBA00022801"/>
    </source>
</evidence>
<reference evidence="17 18" key="1">
    <citation type="submission" date="2021-02" db="EMBL/GenBank/DDBJ databases">
        <title>Safari Cat Assemblies.</title>
        <authorList>
            <person name="Bredemeyer K.R."/>
            <person name="Murphy W.J."/>
        </authorList>
    </citation>
    <scope>NUCLEOTIDE SEQUENCE [LARGE SCALE GENOMIC DNA]</scope>
</reference>
<dbReference type="SUPFAM" id="SSF158235">
    <property type="entry name" value="SOCS box-like"/>
    <property type="match status" value="1"/>
</dbReference>
<dbReference type="PROSITE" id="PS50225">
    <property type="entry name" value="SOCS"/>
    <property type="match status" value="1"/>
</dbReference>
<dbReference type="EC" id="3.6.5.2" evidence="5"/>
<accession>A0ABI7WLH0</accession>
<feature type="domain" description="SOCS box" evidence="16">
    <location>
        <begin position="208"/>
        <end position="261"/>
    </location>
</feature>
<reference evidence="17" key="3">
    <citation type="submission" date="2025-09" db="UniProtKB">
        <authorList>
            <consortium name="Ensembl"/>
        </authorList>
    </citation>
    <scope>IDENTIFICATION</scope>
    <source>
        <strain evidence="17">breed Abyssinian</strain>
    </source>
</reference>
<evidence type="ECO:0000256" key="7">
    <source>
        <dbReference type="ARBA" id="ARBA00022741"/>
    </source>
</evidence>
<comment type="similarity">
    <text evidence="4">Belongs to the small GTPase superfamily. Rab family.</text>
</comment>
<dbReference type="Pfam" id="PF00071">
    <property type="entry name" value="Ras"/>
    <property type="match status" value="1"/>
</dbReference>
<dbReference type="InterPro" id="IPR001496">
    <property type="entry name" value="SOCS_box"/>
</dbReference>
<dbReference type="SMART" id="SM00173">
    <property type="entry name" value="RAS"/>
    <property type="match status" value="1"/>
</dbReference>
<keyword evidence="10" id="KW-0342">GTP-binding</keyword>
<dbReference type="SMART" id="SM00174">
    <property type="entry name" value="RHO"/>
    <property type="match status" value="1"/>
</dbReference>
<protein>
    <recommendedName>
        <fullName evidence="5">small monomeric GTPase</fullName>
        <ecNumber evidence="5">3.6.5.2</ecNumber>
    </recommendedName>
</protein>
<keyword evidence="9" id="KW-0460">Magnesium</keyword>
<dbReference type="Proteomes" id="UP000823872">
    <property type="component" value="Chromosome E3"/>
</dbReference>
<dbReference type="PRINTS" id="PR00449">
    <property type="entry name" value="RASTRNSFRMNG"/>
</dbReference>
<dbReference type="Gene3D" id="3.40.50.300">
    <property type="entry name" value="P-loop containing nucleotide triphosphate hydrolases"/>
    <property type="match status" value="1"/>
</dbReference>
<name>A0ABI7WLH0_FELCA</name>
<evidence type="ECO:0000256" key="11">
    <source>
        <dbReference type="ARBA" id="ARBA00023139"/>
    </source>
</evidence>
<evidence type="ECO:0000259" key="16">
    <source>
        <dbReference type="PROSITE" id="PS50225"/>
    </source>
</evidence>
<evidence type="ECO:0000313" key="18">
    <source>
        <dbReference type="Proteomes" id="UP000823872"/>
    </source>
</evidence>
<evidence type="ECO:0000256" key="2">
    <source>
        <dbReference type="ARBA" id="ARBA00004635"/>
    </source>
</evidence>
<dbReference type="SMART" id="SM00253">
    <property type="entry name" value="SOCS"/>
    <property type="match status" value="1"/>
</dbReference>
<evidence type="ECO:0000256" key="3">
    <source>
        <dbReference type="ARBA" id="ARBA00004906"/>
    </source>
</evidence>
<evidence type="ECO:0000256" key="9">
    <source>
        <dbReference type="ARBA" id="ARBA00022842"/>
    </source>
</evidence>
<proteinExistence type="inferred from homology"/>
<dbReference type="SMART" id="SM00969">
    <property type="entry name" value="SOCS_box"/>
    <property type="match status" value="1"/>
</dbReference>
<dbReference type="CDD" id="cd04121">
    <property type="entry name" value="Rab40"/>
    <property type="match status" value="1"/>
</dbReference>
<keyword evidence="12" id="KW-0449">Lipoprotein</keyword>
<dbReference type="PROSITE" id="PS51419">
    <property type="entry name" value="RAB"/>
    <property type="match status" value="1"/>
</dbReference>
<keyword evidence="7" id="KW-0547">Nucleotide-binding</keyword>
<sequence length="314" mass="34982">MGTQGSPVKSYDYLLKFLLVGDSDVGKGEILESLQDGAAESPYAYSNARSSCQYLGTVVSPRTQKHTEPLGGRRQDLQEVGIDYKTTTILLDGRRVKLELWDTSGQGRFCTIFRSYSRGAQGILLVYDITNRWSFDGIDRWIKEIDEHAPGVPRILVGNRLHLAFKRQVPTEQARAYAEKNGMTFFEVSPLCNFNVIESFTELSRIVLMRHGMEKIWRPNRVFSLQDLCCRAIVSCTPVHLIDKLPLPVTIKSHLKSFSMANGMNAVMMHGRSYSLASGAGGGSSKGNSLKRSKSIRPPQSPPQNCSRSNCKIS</sequence>
<dbReference type="GeneTree" id="ENSGT00940000158979"/>
<dbReference type="SUPFAM" id="SSF52540">
    <property type="entry name" value="P-loop containing nucleoside triphosphate hydrolases"/>
    <property type="match status" value="1"/>
</dbReference>
<keyword evidence="18" id="KW-1185">Reference proteome</keyword>
<evidence type="ECO:0000256" key="5">
    <source>
        <dbReference type="ARBA" id="ARBA00011984"/>
    </source>
</evidence>
<comment type="catalytic activity">
    <reaction evidence="14">
        <text>GTP + H2O = GDP + phosphate + H(+)</text>
        <dbReference type="Rhea" id="RHEA:19669"/>
        <dbReference type="ChEBI" id="CHEBI:15377"/>
        <dbReference type="ChEBI" id="CHEBI:15378"/>
        <dbReference type="ChEBI" id="CHEBI:37565"/>
        <dbReference type="ChEBI" id="CHEBI:43474"/>
        <dbReference type="ChEBI" id="CHEBI:58189"/>
        <dbReference type="EC" id="3.6.5.2"/>
    </reaction>
    <physiologicalReaction direction="left-to-right" evidence="14">
        <dbReference type="Rhea" id="RHEA:19670"/>
    </physiologicalReaction>
</comment>
<evidence type="ECO:0000256" key="14">
    <source>
        <dbReference type="ARBA" id="ARBA00047660"/>
    </source>
</evidence>
<comment type="pathway">
    <text evidence="3">Protein modification; protein ubiquitination.</text>
</comment>
<dbReference type="PROSITE" id="PS51421">
    <property type="entry name" value="RAS"/>
    <property type="match status" value="1"/>
</dbReference>
<evidence type="ECO:0000256" key="6">
    <source>
        <dbReference type="ARBA" id="ARBA00022723"/>
    </source>
</evidence>
<organism evidence="17 18">
    <name type="scientific">Felis catus</name>
    <name type="common">Cat</name>
    <name type="synonym">Felis silvestris catus</name>
    <dbReference type="NCBI Taxonomy" id="9685"/>
    <lineage>
        <taxon>Eukaryota</taxon>
        <taxon>Metazoa</taxon>
        <taxon>Chordata</taxon>
        <taxon>Craniata</taxon>
        <taxon>Vertebrata</taxon>
        <taxon>Euteleostomi</taxon>
        <taxon>Mammalia</taxon>
        <taxon>Eutheria</taxon>
        <taxon>Laurasiatheria</taxon>
        <taxon>Carnivora</taxon>
        <taxon>Feliformia</taxon>
        <taxon>Felidae</taxon>
        <taxon>Felinae</taxon>
        <taxon>Felis</taxon>
    </lineage>
</organism>
<keyword evidence="13" id="KW-0636">Prenylation</keyword>
<gene>
    <name evidence="17" type="primary">RAB40C</name>
</gene>
<dbReference type="SMART" id="SM00175">
    <property type="entry name" value="RAB"/>
    <property type="match status" value="1"/>
</dbReference>
<dbReference type="InterPro" id="IPR027417">
    <property type="entry name" value="P-loop_NTPase"/>
</dbReference>
<evidence type="ECO:0000256" key="15">
    <source>
        <dbReference type="SAM" id="MobiDB-lite"/>
    </source>
</evidence>
<keyword evidence="11" id="KW-0564">Palmitate</keyword>
<dbReference type="PANTHER" id="PTHR47980">
    <property type="entry name" value="LD44762P"/>
    <property type="match status" value="1"/>
</dbReference>
<evidence type="ECO:0000256" key="4">
    <source>
        <dbReference type="ARBA" id="ARBA00006270"/>
    </source>
</evidence>